<accession>A0AAD6Z2G8</accession>
<sequence>MFGRPADSWVFEPAGDRPQGPRFKIKLLKWDRLWTSSFILQALPFPNNYFSHNLMNFGIQVIPDAALVVKASFCILKSSGELDMTIWTSPGWLDSLKIAIKGITMPPVFTGPLSMKESITSLITAAGFTDINVQPITFEHTDDMGWYLNYMGEVT</sequence>
<organism evidence="1 2">
    <name type="scientific">Mycena albidolilacea</name>
    <dbReference type="NCBI Taxonomy" id="1033008"/>
    <lineage>
        <taxon>Eukaryota</taxon>
        <taxon>Fungi</taxon>
        <taxon>Dikarya</taxon>
        <taxon>Basidiomycota</taxon>
        <taxon>Agaricomycotina</taxon>
        <taxon>Agaricomycetes</taxon>
        <taxon>Agaricomycetidae</taxon>
        <taxon>Agaricales</taxon>
        <taxon>Marasmiineae</taxon>
        <taxon>Mycenaceae</taxon>
        <taxon>Mycena</taxon>
    </lineage>
</organism>
<comment type="caution">
    <text evidence="1">The sequence shown here is derived from an EMBL/GenBank/DDBJ whole genome shotgun (WGS) entry which is preliminary data.</text>
</comment>
<reference evidence="1" key="1">
    <citation type="submission" date="2023-03" db="EMBL/GenBank/DDBJ databases">
        <title>Massive genome expansion in bonnet fungi (Mycena s.s.) driven by repeated elements and novel gene families across ecological guilds.</title>
        <authorList>
            <consortium name="Lawrence Berkeley National Laboratory"/>
            <person name="Harder C.B."/>
            <person name="Miyauchi S."/>
            <person name="Viragh M."/>
            <person name="Kuo A."/>
            <person name="Thoen E."/>
            <person name="Andreopoulos B."/>
            <person name="Lu D."/>
            <person name="Skrede I."/>
            <person name="Drula E."/>
            <person name="Henrissat B."/>
            <person name="Morin E."/>
            <person name="Kohler A."/>
            <person name="Barry K."/>
            <person name="LaButti K."/>
            <person name="Morin E."/>
            <person name="Salamov A."/>
            <person name="Lipzen A."/>
            <person name="Mereny Z."/>
            <person name="Hegedus B."/>
            <person name="Baldrian P."/>
            <person name="Stursova M."/>
            <person name="Weitz H."/>
            <person name="Taylor A."/>
            <person name="Grigoriev I.V."/>
            <person name="Nagy L.G."/>
            <person name="Martin F."/>
            <person name="Kauserud H."/>
        </authorList>
    </citation>
    <scope>NUCLEOTIDE SEQUENCE</scope>
    <source>
        <strain evidence="1">CBHHK002</strain>
    </source>
</reference>
<name>A0AAD6Z2G8_9AGAR</name>
<keyword evidence="2" id="KW-1185">Reference proteome</keyword>
<dbReference type="EMBL" id="JARIHO010000100">
    <property type="protein sequence ID" value="KAJ7304613.1"/>
    <property type="molecule type" value="Genomic_DNA"/>
</dbReference>
<dbReference type="AlphaFoldDB" id="A0AAD6Z2G8"/>
<dbReference type="SUPFAM" id="SSF53335">
    <property type="entry name" value="S-adenosyl-L-methionine-dependent methyltransferases"/>
    <property type="match status" value="1"/>
</dbReference>
<dbReference type="Proteomes" id="UP001218218">
    <property type="component" value="Unassembled WGS sequence"/>
</dbReference>
<gene>
    <name evidence="1" type="ORF">DFH08DRAFT_976603</name>
</gene>
<protein>
    <submittedName>
        <fullName evidence="1">Uncharacterized protein</fullName>
    </submittedName>
</protein>
<evidence type="ECO:0000313" key="2">
    <source>
        <dbReference type="Proteomes" id="UP001218218"/>
    </source>
</evidence>
<dbReference type="Gene3D" id="3.40.50.150">
    <property type="entry name" value="Vaccinia Virus protein VP39"/>
    <property type="match status" value="1"/>
</dbReference>
<proteinExistence type="predicted"/>
<dbReference type="InterPro" id="IPR029063">
    <property type="entry name" value="SAM-dependent_MTases_sf"/>
</dbReference>
<evidence type="ECO:0000313" key="1">
    <source>
        <dbReference type="EMBL" id="KAJ7304613.1"/>
    </source>
</evidence>